<organism evidence="2 3">
    <name type="scientific">Parastrongyloides trichosuri</name>
    <name type="common">Possum-specific nematode worm</name>
    <dbReference type="NCBI Taxonomy" id="131310"/>
    <lineage>
        <taxon>Eukaryota</taxon>
        <taxon>Metazoa</taxon>
        <taxon>Ecdysozoa</taxon>
        <taxon>Nematoda</taxon>
        <taxon>Chromadorea</taxon>
        <taxon>Rhabditida</taxon>
        <taxon>Tylenchina</taxon>
        <taxon>Panagrolaimomorpha</taxon>
        <taxon>Strongyloidoidea</taxon>
        <taxon>Strongyloididae</taxon>
        <taxon>Parastrongyloides</taxon>
    </lineage>
</organism>
<keyword evidence="1" id="KW-1133">Transmembrane helix</keyword>
<dbReference type="WBParaSite" id="PTRK_0001574500.1">
    <property type="protein sequence ID" value="PTRK_0001574500.1"/>
    <property type="gene ID" value="PTRK_0001574500"/>
</dbReference>
<protein>
    <submittedName>
        <fullName evidence="3">DUF4828 domain-containing protein</fullName>
    </submittedName>
</protein>
<proteinExistence type="predicted"/>
<reference evidence="3" key="1">
    <citation type="submission" date="2017-02" db="UniProtKB">
        <authorList>
            <consortium name="WormBaseParasite"/>
        </authorList>
    </citation>
    <scope>IDENTIFICATION</scope>
</reference>
<sequence length="95" mass="10835">MNAKTLIFFFLIVFFTTISIIKFTKALQAQIYYNKSRTENPYNYNGIWYSDKSKAEEALFSAHPGAEANGTVSHDDDGEAYIYRYTTTARPNASN</sequence>
<keyword evidence="1" id="KW-0812">Transmembrane</keyword>
<evidence type="ECO:0000313" key="2">
    <source>
        <dbReference type="Proteomes" id="UP000038045"/>
    </source>
</evidence>
<dbReference type="Proteomes" id="UP000038045">
    <property type="component" value="Unplaced"/>
</dbReference>
<evidence type="ECO:0000256" key="1">
    <source>
        <dbReference type="SAM" id="Phobius"/>
    </source>
</evidence>
<evidence type="ECO:0000313" key="3">
    <source>
        <dbReference type="WBParaSite" id="PTRK_0001574500.1"/>
    </source>
</evidence>
<feature type="transmembrane region" description="Helical" evidence="1">
    <location>
        <begin position="6"/>
        <end position="27"/>
    </location>
</feature>
<keyword evidence="2" id="KW-1185">Reference proteome</keyword>
<keyword evidence="1" id="KW-0472">Membrane</keyword>
<dbReference type="AlphaFoldDB" id="A0A0N5A297"/>
<name>A0A0N5A297_PARTI</name>
<accession>A0A0N5A297</accession>